<dbReference type="GO" id="GO:0000398">
    <property type="term" value="P:mRNA splicing, via spliceosome"/>
    <property type="evidence" value="ECO:0007669"/>
    <property type="project" value="UniProtKB-UniRule"/>
</dbReference>
<evidence type="ECO:0000256" key="8">
    <source>
        <dbReference type="SAM" id="MobiDB-lite"/>
    </source>
</evidence>
<keyword evidence="10" id="KW-1185">Reference proteome</keyword>
<dbReference type="Proteomes" id="UP000054498">
    <property type="component" value="Unassembled WGS sequence"/>
</dbReference>
<accession>A0A0D2LM13</accession>
<comment type="similarity">
    <text evidence="2 7">Belongs to the PRP38 family.</text>
</comment>
<name>A0A0D2LM13_9CHLO</name>
<dbReference type="GeneID" id="25726680"/>
<organism evidence="9 10">
    <name type="scientific">Monoraphidium neglectum</name>
    <dbReference type="NCBI Taxonomy" id="145388"/>
    <lineage>
        <taxon>Eukaryota</taxon>
        <taxon>Viridiplantae</taxon>
        <taxon>Chlorophyta</taxon>
        <taxon>core chlorophytes</taxon>
        <taxon>Chlorophyceae</taxon>
        <taxon>CS clade</taxon>
        <taxon>Sphaeropleales</taxon>
        <taxon>Selenastraceae</taxon>
        <taxon>Monoraphidium</taxon>
    </lineage>
</organism>
<feature type="compositionally biased region" description="Basic residues" evidence="8">
    <location>
        <begin position="283"/>
        <end position="296"/>
    </location>
</feature>
<keyword evidence="6 7" id="KW-0539">Nucleus</keyword>
<feature type="compositionally biased region" description="Basic and acidic residues" evidence="8">
    <location>
        <begin position="160"/>
        <end position="245"/>
    </location>
</feature>
<evidence type="ECO:0000256" key="7">
    <source>
        <dbReference type="RuleBase" id="RU367025"/>
    </source>
</evidence>
<evidence type="ECO:0000256" key="2">
    <source>
        <dbReference type="ARBA" id="ARBA00006164"/>
    </source>
</evidence>
<dbReference type="OrthoDB" id="3881at2759"/>
<evidence type="ECO:0000256" key="6">
    <source>
        <dbReference type="ARBA" id="ARBA00023242"/>
    </source>
</evidence>
<dbReference type="GO" id="GO:0005681">
    <property type="term" value="C:spliceosomal complex"/>
    <property type="evidence" value="ECO:0007669"/>
    <property type="project" value="UniProtKB-KW"/>
</dbReference>
<evidence type="ECO:0000256" key="4">
    <source>
        <dbReference type="ARBA" id="ARBA00022728"/>
    </source>
</evidence>
<evidence type="ECO:0000256" key="5">
    <source>
        <dbReference type="ARBA" id="ARBA00023187"/>
    </source>
</evidence>
<dbReference type="EMBL" id="KK100266">
    <property type="protein sequence ID" value="KIZ07394.1"/>
    <property type="molecule type" value="Genomic_DNA"/>
</dbReference>
<evidence type="ECO:0000256" key="1">
    <source>
        <dbReference type="ARBA" id="ARBA00004123"/>
    </source>
</evidence>
<comment type="function">
    <text evidence="7">Required for pre-mRNA splicing.</text>
</comment>
<gene>
    <name evidence="9" type="ORF">MNEG_0562</name>
</gene>
<dbReference type="AlphaFoldDB" id="A0A0D2LM13"/>
<keyword evidence="3 7" id="KW-0507">mRNA processing</keyword>
<feature type="compositionally biased region" description="Gly residues" evidence="8">
    <location>
        <begin position="297"/>
        <end position="308"/>
    </location>
</feature>
<dbReference type="Pfam" id="PF03371">
    <property type="entry name" value="PRP38"/>
    <property type="match status" value="1"/>
</dbReference>
<dbReference type="RefSeq" id="XP_013906413.1">
    <property type="nucleotide sequence ID" value="XM_014050959.1"/>
</dbReference>
<dbReference type="STRING" id="145388.A0A0D2LM13"/>
<protein>
    <recommendedName>
        <fullName evidence="7">Pre-mRNA-splicing factor 38</fullName>
    </recommendedName>
</protein>
<dbReference type="PANTHER" id="PTHR23142">
    <property type="entry name" value="PRE-MRNA-SPLICING FACTOR 38A-RELATED"/>
    <property type="match status" value="1"/>
</dbReference>
<feature type="compositionally biased region" description="Basic and acidic residues" evidence="8">
    <location>
        <begin position="266"/>
        <end position="282"/>
    </location>
</feature>
<reference evidence="9 10" key="1">
    <citation type="journal article" date="2013" name="BMC Genomics">
        <title>Reconstruction of the lipid metabolism for the microalga Monoraphidium neglectum from its genome sequence reveals characteristics suitable for biofuel production.</title>
        <authorList>
            <person name="Bogen C."/>
            <person name="Al-Dilaimi A."/>
            <person name="Albersmeier A."/>
            <person name="Wichmann J."/>
            <person name="Grundmann M."/>
            <person name="Rupp O."/>
            <person name="Lauersen K.J."/>
            <person name="Blifernez-Klassen O."/>
            <person name="Kalinowski J."/>
            <person name="Goesmann A."/>
            <person name="Mussgnug J.H."/>
            <person name="Kruse O."/>
        </authorList>
    </citation>
    <scope>NUCLEOTIDE SEQUENCE [LARGE SCALE GENOMIC DNA]</scope>
    <source>
        <strain evidence="9 10">SAG 48.87</strain>
    </source>
</reference>
<feature type="compositionally biased region" description="Basic and acidic residues" evidence="8">
    <location>
        <begin position="309"/>
        <end position="319"/>
    </location>
</feature>
<sequence>MEIYGNASTFNLENVLRQNITACEYYRRDCTALADWQSVIDEIYNAVEDVEPWIGGNARGPSSAFCLLHRLFTLRMSIEEVSATLNHADSPFIRAIGFLYLRYVCDPRNLWNWFEGYVEDKEEFKPSRWAPAVTIGDFVRDLLLDQYYFETIFPRIPKKPRDREERVKGRDERDKERDYGRERYSSREREREPDRSRGDYGRERYSSREQEREPDRSRGEYGRSDKDRDRDYDRRGAGYSGRERPASPYERPPRSPYSRRPSSRSPRRDYDRSGERERERRSPARRYSRSRSRSPRRGGGGGGGGGSGRDARDVFKDSAADLGAAGDVRSRYGDASGSRLFEERGSGGSRGRTSEEVYRLGSRKGGGYR</sequence>
<proteinExistence type="inferred from homology"/>
<keyword evidence="4 7" id="KW-0747">Spliceosome</keyword>
<comment type="subcellular location">
    <subcellularLocation>
        <location evidence="1 7">Nucleus</location>
    </subcellularLocation>
</comment>
<feature type="region of interest" description="Disordered" evidence="8">
    <location>
        <begin position="160"/>
        <end position="369"/>
    </location>
</feature>
<dbReference type="InterPro" id="IPR005037">
    <property type="entry name" value="PRP38"/>
</dbReference>
<evidence type="ECO:0000256" key="3">
    <source>
        <dbReference type="ARBA" id="ARBA00022664"/>
    </source>
</evidence>
<dbReference type="KEGG" id="mng:MNEG_0562"/>
<evidence type="ECO:0000313" key="9">
    <source>
        <dbReference type="EMBL" id="KIZ07394.1"/>
    </source>
</evidence>
<evidence type="ECO:0000313" key="10">
    <source>
        <dbReference type="Proteomes" id="UP000054498"/>
    </source>
</evidence>
<keyword evidence="5 7" id="KW-0508">mRNA splicing</keyword>